<keyword evidence="3" id="KW-1185">Reference proteome</keyword>
<feature type="domain" description="DUF7192" evidence="1">
    <location>
        <begin position="19"/>
        <end position="263"/>
    </location>
</feature>
<name>A0A011VV53_RUMAL</name>
<dbReference type="Proteomes" id="UP000021369">
    <property type="component" value="Unassembled WGS sequence"/>
</dbReference>
<dbReference type="RefSeq" id="WP_037289125.1">
    <property type="nucleotide sequence ID" value="NZ_JEOB01000004.1"/>
</dbReference>
<dbReference type="InterPro" id="IPR055616">
    <property type="entry name" value="DUF7192"/>
</dbReference>
<evidence type="ECO:0000313" key="3">
    <source>
        <dbReference type="Proteomes" id="UP000021369"/>
    </source>
</evidence>
<comment type="caution">
    <text evidence="2">The sequence shown here is derived from an EMBL/GenBank/DDBJ whole genome shotgun (WGS) entry which is preliminary data.</text>
</comment>
<gene>
    <name evidence="2" type="ORF">RASY3_13740</name>
</gene>
<accession>A0A011VV53</accession>
<dbReference type="OrthoDB" id="1817287at2"/>
<evidence type="ECO:0000259" key="1">
    <source>
        <dbReference type="Pfam" id="PF23822"/>
    </source>
</evidence>
<reference evidence="2 3" key="1">
    <citation type="submission" date="2013-06" db="EMBL/GenBank/DDBJ databases">
        <title>Rumen cellulosomics: divergent fiber-degrading strategies revealed by comparative genome-wide analysis of six Ruminococcal strains.</title>
        <authorList>
            <person name="Dassa B."/>
            <person name="Borovok I."/>
            <person name="Lamed R."/>
            <person name="Flint H."/>
            <person name="Yeoman C.J."/>
            <person name="White B."/>
            <person name="Bayer E.A."/>
        </authorList>
    </citation>
    <scope>NUCLEOTIDE SEQUENCE [LARGE SCALE GENOMIC DNA]</scope>
    <source>
        <strain evidence="2 3">SY3</strain>
    </source>
</reference>
<evidence type="ECO:0000313" key="2">
    <source>
        <dbReference type="EMBL" id="EXM38448.1"/>
    </source>
</evidence>
<dbReference type="EMBL" id="JEOB01000004">
    <property type="protein sequence ID" value="EXM38448.1"/>
    <property type="molecule type" value="Genomic_DNA"/>
</dbReference>
<proteinExistence type="predicted"/>
<protein>
    <recommendedName>
        <fullName evidence="1">DUF7192 domain-containing protein</fullName>
    </recommendedName>
</protein>
<dbReference type="AlphaFoldDB" id="A0A011VV53"/>
<dbReference type="PATRIC" id="fig|1341156.4.peg.3772"/>
<organism evidence="2 3">
    <name type="scientific">Ruminococcus albus SY3</name>
    <dbReference type="NCBI Taxonomy" id="1341156"/>
    <lineage>
        <taxon>Bacteria</taxon>
        <taxon>Bacillati</taxon>
        <taxon>Bacillota</taxon>
        <taxon>Clostridia</taxon>
        <taxon>Eubacteriales</taxon>
        <taxon>Oscillospiraceae</taxon>
        <taxon>Ruminococcus</taxon>
    </lineage>
</organism>
<sequence>MREFMNLKVYPYKKMTVYNAAFNSLSDMQMYILSKPKVNNKIFLKQHSITSRSEFPGDTFDNAVDYLIGGYTGNYDLTLKMQRELEKTVPVKNYRRRQVKAMAGSHPNVPAYVAGVPKTMYRLTRAREKKFVTIWFSLAYSAKTSEQAVTNRGALTLSLIKLLEENDIGVDLKVFSSCYSKDEVFNSEIRLKSPSEPINMKKCFYPMCSVMFLRRIVLRVMESMSFHEENWYPYYGQTLSEDQFRAIFNIPETDIVISSPLNMGIYGYDINDDSKHFFEKIDLDKYIKLAKVNKSC</sequence>
<dbReference type="Pfam" id="PF23822">
    <property type="entry name" value="DUF7192"/>
    <property type="match status" value="1"/>
</dbReference>